<dbReference type="VEuPathDB" id="MicrosporidiaDB:EDEG_01967"/>
<reference evidence="1 2" key="1">
    <citation type="submission" date="2011-08" db="EMBL/GenBank/DDBJ databases">
        <authorList>
            <person name="Liu Z.J."/>
            <person name="Shi F.L."/>
            <person name="Lu J.Q."/>
            <person name="Li M."/>
            <person name="Wang Z.L."/>
        </authorList>
    </citation>
    <scope>NUCLEOTIDE SEQUENCE [LARGE SCALE GENOMIC DNA]</scope>
    <source>
        <strain evidence="1 2">USNM 41457</strain>
    </source>
</reference>
<gene>
    <name evidence="1" type="ORF">EDEG_01967</name>
</gene>
<keyword evidence="2" id="KW-1185">Reference proteome</keyword>
<reference evidence="2" key="2">
    <citation type="submission" date="2015-07" db="EMBL/GenBank/DDBJ databases">
        <title>Contrasting host-pathogen interactions and genome evolution in two generalist and specialist microsporidian pathogens of mosquitoes.</title>
        <authorList>
            <consortium name="The Broad Institute Genomics Platform"/>
            <consortium name="The Broad Institute Genome Sequencing Center for Infectious Disease"/>
            <person name="Cuomo C.A."/>
            <person name="Sanscrainte N.D."/>
            <person name="Goldberg J.M."/>
            <person name="Heiman D."/>
            <person name="Young S."/>
            <person name="Zeng Q."/>
            <person name="Becnel J.J."/>
            <person name="Birren B.W."/>
        </authorList>
    </citation>
    <scope>NUCLEOTIDE SEQUENCE [LARGE SCALE GENOMIC DNA]</scope>
    <source>
        <strain evidence="2">USNM 41457</strain>
    </source>
</reference>
<evidence type="ECO:0000313" key="2">
    <source>
        <dbReference type="Proteomes" id="UP000003163"/>
    </source>
</evidence>
<proteinExistence type="predicted"/>
<accession>J9D895</accession>
<evidence type="ECO:0000313" key="1">
    <source>
        <dbReference type="EMBL" id="EJW03729.1"/>
    </source>
</evidence>
<name>J9D895_EDHAE</name>
<organism evidence="1 2">
    <name type="scientific">Edhazardia aedis (strain USNM 41457)</name>
    <name type="common">Microsporidian parasite</name>
    <dbReference type="NCBI Taxonomy" id="1003232"/>
    <lineage>
        <taxon>Eukaryota</taxon>
        <taxon>Fungi</taxon>
        <taxon>Fungi incertae sedis</taxon>
        <taxon>Microsporidia</taxon>
        <taxon>Edhazardia</taxon>
    </lineage>
</organism>
<dbReference type="EMBL" id="AFBI03000031">
    <property type="protein sequence ID" value="EJW03729.1"/>
    <property type="molecule type" value="Genomic_DNA"/>
</dbReference>
<protein>
    <submittedName>
        <fullName evidence="1">Uncharacterized protein</fullName>
    </submittedName>
</protein>
<dbReference type="AlphaFoldDB" id="J9D895"/>
<sequence length="221" mass="26200">MKRVDKNLIDSFEKLIKTVEEKNLDVVEYMKKNIALQDKIRQNKTELDKTTRVKACIKTYLHAKMLHKLKTQFWSIGLYTLDMEYSRRKKTEIPGIKEGIFKSILEIFISLLTRDICTAEKVSQTKTYFEMFYLLQEAYKMVFMNIGNNYELSKSEKKFGLSEMEKINQNMKNLKSQYNNICYVTKVTYVCELEILLNANIEIEGQMEKDLLSCLDFLKRK</sequence>
<comment type="caution">
    <text evidence="1">The sequence shown here is derived from an EMBL/GenBank/DDBJ whole genome shotgun (WGS) entry which is preliminary data.</text>
</comment>
<dbReference type="HOGENOM" id="CLU_090378_0_0_1"/>
<dbReference type="InParanoid" id="J9D895"/>
<dbReference type="Proteomes" id="UP000003163">
    <property type="component" value="Unassembled WGS sequence"/>
</dbReference>